<feature type="signal peptide" evidence="1">
    <location>
        <begin position="1"/>
        <end position="19"/>
    </location>
</feature>
<gene>
    <name evidence="2" type="ORF">ACFQ21_06365</name>
</gene>
<accession>A0ABW3K1Q7</accession>
<dbReference type="RefSeq" id="WP_377576432.1">
    <property type="nucleotide sequence ID" value="NZ_JBHTKA010000001.1"/>
</dbReference>
<name>A0ABW3K1Q7_9BACT</name>
<evidence type="ECO:0000313" key="3">
    <source>
        <dbReference type="Proteomes" id="UP001597112"/>
    </source>
</evidence>
<protein>
    <recommendedName>
        <fullName evidence="4">DUF3299 domain-containing protein</fullName>
    </recommendedName>
</protein>
<reference evidence="3" key="1">
    <citation type="journal article" date="2019" name="Int. J. Syst. Evol. Microbiol.">
        <title>The Global Catalogue of Microorganisms (GCM) 10K type strain sequencing project: providing services to taxonomists for standard genome sequencing and annotation.</title>
        <authorList>
            <consortium name="The Broad Institute Genomics Platform"/>
            <consortium name="The Broad Institute Genome Sequencing Center for Infectious Disease"/>
            <person name="Wu L."/>
            <person name="Ma J."/>
        </authorList>
    </citation>
    <scope>NUCLEOTIDE SEQUENCE [LARGE SCALE GENOMIC DNA]</scope>
    <source>
        <strain evidence="3">CCUG 58938</strain>
    </source>
</reference>
<dbReference type="Proteomes" id="UP001597112">
    <property type="component" value="Unassembled WGS sequence"/>
</dbReference>
<evidence type="ECO:0008006" key="4">
    <source>
        <dbReference type="Google" id="ProtNLM"/>
    </source>
</evidence>
<evidence type="ECO:0000313" key="2">
    <source>
        <dbReference type="EMBL" id="MFD0998922.1"/>
    </source>
</evidence>
<dbReference type="EMBL" id="JBHTKA010000001">
    <property type="protein sequence ID" value="MFD0998922.1"/>
    <property type="molecule type" value="Genomic_DNA"/>
</dbReference>
<evidence type="ECO:0000256" key="1">
    <source>
        <dbReference type="SAM" id="SignalP"/>
    </source>
</evidence>
<comment type="caution">
    <text evidence="2">The sequence shown here is derived from an EMBL/GenBank/DDBJ whole genome shotgun (WGS) entry which is preliminary data.</text>
</comment>
<keyword evidence="1" id="KW-0732">Signal</keyword>
<organism evidence="2 3">
    <name type="scientific">Ohtaekwangia kribbensis</name>
    <dbReference type="NCBI Taxonomy" id="688913"/>
    <lineage>
        <taxon>Bacteria</taxon>
        <taxon>Pseudomonadati</taxon>
        <taxon>Bacteroidota</taxon>
        <taxon>Cytophagia</taxon>
        <taxon>Cytophagales</taxon>
        <taxon>Fulvivirgaceae</taxon>
        <taxon>Ohtaekwangia</taxon>
    </lineage>
</organism>
<feature type="chain" id="PRO_5046361305" description="DUF3299 domain-containing protein" evidence="1">
    <location>
        <begin position="20"/>
        <end position="148"/>
    </location>
</feature>
<sequence length="148" mass="17115">MRALLIILFLFVLVSFGQAALSDDGWDILARVKFTEKYFKEENEYYLYPFFDSKIRALEGKEFTLKGHYLPMDLDDNRMIILSRFPYSMCFFCGGASPASVAEIYFKTKPPRFKADQIITVKGILKLNDSNIDHMNFILKDAELITGK</sequence>
<keyword evidence="3" id="KW-1185">Reference proteome</keyword>
<proteinExistence type="predicted"/>